<organism evidence="16 17">
    <name type="scientific">Naegleria lovaniensis</name>
    <name type="common">Amoeba</name>
    <dbReference type="NCBI Taxonomy" id="51637"/>
    <lineage>
        <taxon>Eukaryota</taxon>
        <taxon>Discoba</taxon>
        <taxon>Heterolobosea</taxon>
        <taxon>Tetramitia</taxon>
        <taxon>Eutetramitia</taxon>
        <taxon>Vahlkampfiidae</taxon>
        <taxon>Naegleria</taxon>
    </lineage>
</organism>
<dbReference type="Proteomes" id="UP000816034">
    <property type="component" value="Unassembled WGS sequence"/>
</dbReference>
<dbReference type="EMBL" id="PYSW02000034">
    <property type="protein sequence ID" value="KAG2378398.1"/>
    <property type="molecule type" value="Genomic_DNA"/>
</dbReference>
<dbReference type="GO" id="GO:0004674">
    <property type="term" value="F:protein serine/threonine kinase activity"/>
    <property type="evidence" value="ECO:0007669"/>
    <property type="project" value="UniProtKB-EC"/>
</dbReference>
<keyword evidence="4" id="KW-0964">Secreted</keyword>
<evidence type="ECO:0000256" key="9">
    <source>
        <dbReference type="ARBA" id="ARBA00022840"/>
    </source>
</evidence>
<feature type="domain" description="Protein kinase" evidence="15">
    <location>
        <begin position="605"/>
        <end position="799"/>
    </location>
</feature>
<keyword evidence="7 14" id="KW-0547">Nucleotide-binding</keyword>
<dbReference type="SMART" id="SM00220">
    <property type="entry name" value="S_TKc"/>
    <property type="match status" value="1"/>
</dbReference>
<dbReference type="InterPro" id="IPR051681">
    <property type="entry name" value="Ser/Thr_Kinases-Pseudokinases"/>
</dbReference>
<dbReference type="GO" id="GO:0005576">
    <property type="term" value="C:extracellular region"/>
    <property type="evidence" value="ECO:0007669"/>
    <property type="project" value="UniProtKB-SubCell"/>
</dbReference>
<dbReference type="PROSITE" id="PS00108">
    <property type="entry name" value="PROTEIN_KINASE_ST"/>
    <property type="match status" value="1"/>
</dbReference>
<dbReference type="AlphaFoldDB" id="A0AA88GLJ4"/>
<proteinExistence type="predicted"/>
<evidence type="ECO:0000256" key="11">
    <source>
        <dbReference type="ARBA" id="ARBA00023237"/>
    </source>
</evidence>
<evidence type="ECO:0000256" key="13">
    <source>
        <dbReference type="ARBA" id="ARBA00048679"/>
    </source>
</evidence>
<evidence type="ECO:0000259" key="15">
    <source>
        <dbReference type="PROSITE" id="PS50011"/>
    </source>
</evidence>
<dbReference type="InterPro" id="IPR000719">
    <property type="entry name" value="Prot_kinase_dom"/>
</dbReference>
<protein>
    <recommendedName>
        <fullName evidence="15">Protein kinase domain-containing protein</fullName>
    </recommendedName>
</protein>
<evidence type="ECO:0000256" key="3">
    <source>
        <dbReference type="ARBA" id="ARBA00004613"/>
    </source>
</evidence>
<dbReference type="PROSITE" id="PS50011">
    <property type="entry name" value="PROTEIN_KINASE_DOM"/>
    <property type="match status" value="1"/>
</dbReference>
<dbReference type="GeneID" id="68100995"/>
<evidence type="ECO:0000256" key="6">
    <source>
        <dbReference type="ARBA" id="ARBA00022729"/>
    </source>
</evidence>
<dbReference type="Pfam" id="PF02415">
    <property type="entry name" value="Chlam_PMP"/>
    <property type="match status" value="2"/>
</dbReference>
<dbReference type="InterPro" id="IPR003368">
    <property type="entry name" value="POMP_repeat"/>
</dbReference>
<comment type="caution">
    <text evidence="16">The sequence shown here is derived from an EMBL/GenBank/DDBJ whole genome shotgun (WGS) entry which is preliminary data.</text>
</comment>
<dbReference type="InterPro" id="IPR011050">
    <property type="entry name" value="Pectin_lyase_fold/virulence"/>
</dbReference>
<evidence type="ECO:0000256" key="4">
    <source>
        <dbReference type="ARBA" id="ARBA00022525"/>
    </source>
</evidence>
<dbReference type="InterPro" id="IPR017441">
    <property type="entry name" value="Protein_kinase_ATP_BS"/>
</dbReference>
<evidence type="ECO:0000256" key="2">
    <source>
        <dbReference type="ARBA" id="ARBA00004442"/>
    </source>
</evidence>
<comment type="catalytic activity">
    <reaction evidence="12">
        <text>L-threonyl-[protein] + ATP = O-phospho-L-threonyl-[protein] + ADP + H(+)</text>
        <dbReference type="Rhea" id="RHEA:46608"/>
        <dbReference type="Rhea" id="RHEA-COMP:11060"/>
        <dbReference type="Rhea" id="RHEA-COMP:11605"/>
        <dbReference type="ChEBI" id="CHEBI:15378"/>
        <dbReference type="ChEBI" id="CHEBI:30013"/>
        <dbReference type="ChEBI" id="CHEBI:30616"/>
        <dbReference type="ChEBI" id="CHEBI:61977"/>
        <dbReference type="ChEBI" id="CHEBI:456216"/>
        <dbReference type="EC" id="2.7.11.1"/>
    </reaction>
</comment>
<dbReference type="PANTHER" id="PTHR44329">
    <property type="entry name" value="SERINE/THREONINE-PROTEIN KINASE TNNI3K-RELATED"/>
    <property type="match status" value="1"/>
</dbReference>
<dbReference type="InterPro" id="IPR012334">
    <property type="entry name" value="Pectin_lyas_fold"/>
</dbReference>
<dbReference type="Pfam" id="PF00069">
    <property type="entry name" value="Pkinase"/>
    <property type="match status" value="1"/>
</dbReference>
<gene>
    <name evidence="16" type="ORF">C9374_008541</name>
</gene>
<evidence type="ECO:0000256" key="5">
    <source>
        <dbReference type="ARBA" id="ARBA00022679"/>
    </source>
</evidence>
<evidence type="ECO:0000313" key="16">
    <source>
        <dbReference type="EMBL" id="KAG2378398.1"/>
    </source>
</evidence>
<evidence type="ECO:0000256" key="7">
    <source>
        <dbReference type="ARBA" id="ARBA00022741"/>
    </source>
</evidence>
<keyword evidence="8" id="KW-0418">Kinase</keyword>
<evidence type="ECO:0000256" key="1">
    <source>
        <dbReference type="ARBA" id="ARBA00004196"/>
    </source>
</evidence>
<dbReference type="FunFam" id="3.30.200.20:FF:000034">
    <property type="entry name" value="Kinase suppressor of Ras 1"/>
    <property type="match status" value="1"/>
</dbReference>
<keyword evidence="5" id="KW-0808">Transferase</keyword>
<evidence type="ECO:0000256" key="12">
    <source>
        <dbReference type="ARBA" id="ARBA00047899"/>
    </source>
</evidence>
<keyword evidence="6" id="KW-0732">Signal</keyword>
<evidence type="ECO:0000256" key="14">
    <source>
        <dbReference type="PROSITE-ProRule" id="PRU10141"/>
    </source>
</evidence>
<name>A0AA88GLJ4_NAELO</name>
<feature type="binding site" evidence="14">
    <location>
        <position position="632"/>
    </location>
    <ligand>
        <name>ATP</name>
        <dbReference type="ChEBI" id="CHEBI:30616"/>
    </ligand>
</feature>
<sequence>MWRHSSKSMSTFFKYHFKSLLGNERQHTLHVAKGIYSSDTDCMVAFPSGRFETIVVEGNDAIVDCSNSKASFWMDLSEKKYPSEFIVRNLELNVDMSLLNAHFMNVTLNNSKFVSSFSKIASSNVVEIHGCTFTEHSFLMSGGVFSLIISSSKFENISKKENMVRVVGGQSLRIEKCTFSRSEARSVSVNSISAVIIEHSIFSHTGGIFIDFQDISSNAKLLISDSTFTNNTSVNNGGALSQWWSIIQAQHLMLYTSEFSNNTATNGGAIYLLKPENDLIVPNYSFGYTSFQENTAHIHGGALYMGTEHSHVDAHHFSCTSNIARYSGGCLYSLKFLENWERDSSFLNNMALGYGNSYGYPLKNLSFSSTVEFNDGKKVSSDGSTIPVMSVYPGERIMSLSLSNIQNFDGTRVKFLRTPLSIRYDESMTKIEYLTSSRNTSKVESISVKLPSDTLPSVTILAHLQIDSRNEIPFRIKILPCPPNFHLENRYSIDGYICVEDIPLHVIIPVVAVVTLITFSRNIVLGLHMSQGHSKIENIGKKATVCVNSQHYMSFLQSAEKQLETNFIRMKTYFEASYSTSLLKNDFLERRSDEETKYLIPVEDLKIIKKIGEGANGSVFRANWNGTEVAVKALKSDVTSEESAEFQKEAALLSTLRHPNIVNFYGISISDSTKCMVVEYLPMGSLDRLIYNCKLGNQVLTFSHKLEILLGVAKGMAYMHSLKPNPILHRDLKPANILLCGMDHHLMSKVCDFGLSTVMGCSNTATTNIGTFFYMANCWSCNPELRPDFIQIIESLSLV</sequence>
<dbReference type="InterPro" id="IPR008271">
    <property type="entry name" value="Ser/Thr_kinase_AS"/>
</dbReference>
<evidence type="ECO:0000256" key="10">
    <source>
        <dbReference type="ARBA" id="ARBA00023136"/>
    </source>
</evidence>
<dbReference type="InterPro" id="IPR011009">
    <property type="entry name" value="Kinase-like_dom_sf"/>
</dbReference>
<comment type="catalytic activity">
    <reaction evidence="13">
        <text>L-seryl-[protein] + ATP = O-phospho-L-seryl-[protein] + ADP + H(+)</text>
        <dbReference type="Rhea" id="RHEA:17989"/>
        <dbReference type="Rhea" id="RHEA-COMP:9863"/>
        <dbReference type="Rhea" id="RHEA-COMP:11604"/>
        <dbReference type="ChEBI" id="CHEBI:15378"/>
        <dbReference type="ChEBI" id="CHEBI:29999"/>
        <dbReference type="ChEBI" id="CHEBI:30616"/>
        <dbReference type="ChEBI" id="CHEBI:83421"/>
        <dbReference type="ChEBI" id="CHEBI:456216"/>
        <dbReference type="EC" id="2.7.11.1"/>
    </reaction>
</comment>
<accession>A0AA88GLJ4</accession>
<dbReference type="Gene3D" id="2.160.20.10">
    <property type="entry name" value="Single-stranded right-handed beta-helix, Pectin lyase-like"/>
    <property type="match status" value="1"/>
</dbReference>
<dbReference type="SUPFAM" id="SSF51126">
    <property type="entry name" value="Pectin lyase-like"/>
    <property type="match status" value="1"/>
</dbReference>
<dbReference type="SUPFAM" id="SSF56112">
    <property type="entry name" value="Protein kinase-like (PK-like)"/>
    <property type="match status" value="1"/>
</dbReference>
<keyword evidence="10" id="KW-0472">Membrane</keyword>
<keyword evidence="9 14" id="KW-0067">ATP-binding</keyword>
<dbReference type="PROSITE" id="PS00107">
    <property type="entry name" value="PROTEIN_KINASE_ATP"/>
    <property type="match status" value="1"/>
</dbReference>
<evidence type="ECO:0000256" key="8">
    <source>
        <dbReference type="ARBA" id="ARBA00022777"/>
    </source>
</evidence>
<dbReference type="GO" id="GO:0005524">
    <property type="term" value="F:ATP binding"/>
    <property type="evidence" value="ECO:0007669"/>
    <property type="project" value="UniProtKB-UniRule"/>
</dbReference>
<evidence type="ECO:0000313" key="17">
    <source>
        <dbReference type="Proteomes" id="UP000816034"/>
    </source>
</evidence>
<dbReference type="RefSeq" id="XP_044545660.1">
    <property type="nucleotide sequence ID" value="XM_044698629.1"/>
</dbReference>
<keyword evidence="11" id="KW-0998">Cell outer membrane</keyword>
<dbReference type="PANTHER" id="PTHR44329:SF288">
    <property type="entry name" value="MITOGEN-ACTIVATED PROTEIN KINASE KINASE KINASE 20"/>
    <property type="match status" value="1"/>
</dbReference>
<reference evidence="16 17" key="1">
    <citation type="journal article" date="2018" name="BMC Genomics">
        <title>The genome of Naegleria lovaniensis, the basis for a comparative approach to unravel pathogenicity factors of the human pathogenic amoeba N. fowleri.</title>
        <authorList>
            <person name="Liechti N."/>
            <person name="Schurch N."/>
            <person name="Bruggmann R."/>
            <person name="Wittwer M."/>
        </authorList>
    </citation>
    <scope>NUCLEOTIDE SEQUENCE [LARGE SCALE GENOMIC DNA]</scope>
    <source>
        <strain evidence="16 17">ATCC 30569</strain>
    </source>
</reference>
<keyword evidence="17" id="KW-1185">Reference proteome</keyword>
<dbReference type="Gene3D" id="1.10.510.10">
    <property type="entry name" value="Transferase(Phosphotransferase) domain 1"/>
    <property type="match status" value="1"/>
</dbReference>
<dbReference type="Gene3D" id="3.30.200.20">
    <property type="entry name" value="Phosphorylase Kinase, domain 1"/>
    <property type="match status" value="1"/>
</dbReference>
<comment type="subcellular location">
    <subcellularLocation>
        <location evidence="1">Cell envelope</location>
    </subcellularLocation>
    <subcellularLocation>
        <location evidence="2">Cell outer membrane</location>
    </subcellularLocation>
    <subcellularLocation>
        <location evidence="3">Secreted</location>
    </subcellularLocation>
</comment>